<accession>A0A2S7VG23</accession>
<dbReference type="SUPFAM" id="SSF53474">
    <property type="entry name" value="alpha/beta-Hydrolases"/>
    <property type="match status" value="1"/>
</dbReference>
<organism evidence="2 3">
    <name type="scientific">Vibrio chagasii</name>
    <dbReference type="NCBI Taxonomy" id="170679"/>
    <lineage>
        <taxon>Bacteria</taxon>
        <taxon>Pseudomonadati</taxon>
        <taxon>Pseudomonadota</taxon>
        <taxon>Gammaproteobacteria</taxon>
        <taxon>Vibrionales</taxon>
        <taxon>Vibrionaceae</taxon>
        <taxon>Vibrio</taxon>
    </lineage>
</organism>
<comment type="caution">
    <text evidence="2">The sequence shown here is derived from an EMBL/GenBank/DDBJ whole genome shotgun (WGS) entry which is preliminary data.</text>
</comment>
<dbReference type="PANTHER" id="PTHR43798:SF33">
    <property type="entry name" value="HYDROLASE, PUTATIVE (AFU_ORTHOLOGUE AFUA_2G14860)-RELATED"/>
    <property type="match status" value="1"/>
</dbReference>
<evidence type="ECO:0000259" key="1">
    <source>
        <dbReference type="Pfam" id="PF00561"/>
    </source>
</evidence>
<dbReference type="Proteomes" id="UP000238707">
    <property type="component" value="Unassembled WGS sequence"/>
</dbReference>
<reference evidence="2 3" key="1">
    <citation type="submission" date="2016-12" db="EMBL/GenBank/DDBJ databases">
        <title>Diversity of luminous bacteria.</title>
        <authorList>
            <person name="Yoshizawa S."/>
            <person name="Kogure K."/>
        </authorList>
    </citation>
    <scope>NUCLEOTIDE SEQUENCE [LARGE SCALE GENOMIC DNA]</scope>
    <source>
        <strain evidence="2 3">LC2-408</strain>
    </source>
</reference>
<gene>
    <name evidence="2" type="ORF">BTO10_15340</name>
</gene>
<proteinExistence type="predicted"/>
<dbReference type="Gene3D" id="3.40.50.1820">
    <property type="entry name" value="alpha/beta hydrolase"/>
    <property type="match status" value="1"/>
</dbReference>
<dbReference type="RefSeq" id="WP_105025120.1">
    <property type="nucleotide sequence ID" value="NZ_MSCI01000002.1"/>
</dbReference>
<keyword evidence="3" id="KW-1185">Reference proteome</keyword>
<evidence type="ECO:0000313" key="3">
    <source>
        <dbReference type="Proteomes" id="UP000238707"/>
    </source>
</evidence>
<dbReference type="Pfam" id="PF00561">
    <property type="entry name" value="Abhydrolase_1"/>
    <property type="match status" value="1"/>
</dbReference>
<dbReference type="PANTHER" id="PTHR43798">
    <property type="entry name" value="MONOACYLGLYCEROL LIPASE"/>
    <property type="match status" value="1"/>
</dbReference>
<protein>
    <submittedName>
        <fullName evidence="2">Proline iminopeptidase</fullName>
    </submittedName>
</protein>
<name>A0A2S7VG23_9VIBR</name>
<dbReference type="GO" id="GO:0016020">
    <property type="term" value="C:membrane"/>
    <property type="evidence" value="ECO:0007669"/>
    <property type="project" value="TreeGrafter"/>
</dbReference>
<dbReference type="InterPro" id="IPR029058">
    <property type="entry name" value="AB_hydrolase_fold"/>
</dbReference>
<dbReference type="AlphaFoldDB" id="A0A2S7VG23"/>
<sequence>MTANKSKIFERDGYQLKVEQHGIGSKLLIIGSVDYYKRVIPTRLHDHFTCLYLDHRGFAQTVNDKQNSTITLDIISKDIEAICDYFNIRKTSILGHSGHAYMALHFANLTDIQINKVMVVGAPPNLSEAMKAKQLLYWENNASNERKKLLDQSLGKLKQDIDKEPHRKFAHLCRRLGPMRWADPSFDELPLWEQVTTNTALLDSLWGDVFGKINLATLPNANQLDITVAIGELDFSIAPLNTWLPLKETFRSLELVALKGVSHTPMLESQEEFIDIICAHLLG</sequence>
<dbReference type="InterPro" id="IPR000073">
    <property type="entry name" value="AB_hydrolase_1"/>
</dbReference>
<evidence type="ECO:0000313" key="2">
    <source>
        <dbReference type="EMBL" id="PQJ60712.1"/>
    </source>
</evidence>
<dbReference type="EMBL" id="MSCI01000002">
    <property type="protein sequence ID" value="PQJ60712.1"/>
    <property type="molecule type" value="Genomic_DNA"/>
</dbReference>
<feature type="domain" description="AB hydrolase-1" evidence="1">
    <location>
        <begin position="21"/>
        <end position="268"/>
    </location>
</feature>
<dbReference type="InterPro" id="IPR050266">
    <property type="entry name" value="AB_hydrolase_sf"/>
</dbReference>